<dbReference type="Gene3D" id="3.30.750.70">
    <property type="entry name" value="4-hydroxybutyrate coenzyme like domains"/>
    <property type="match status" value="1"/>
</dbReference>
<dbReference type="InterPro" id="IPR026888">
    <property type="entry name" value="AcetylCoA_hyd_C"/>
</dbReference>
<reference evidence="5 6" key="1">
    <citation type="submission" date="2017-03" db="EMBL/GenBank/DDBJ databases">
        <title>Lifting the veil on microbial sulfur biogeochemistry in mining wastewaters.</title>
        <authorList>
            <person name="Kantor R.S."/>
            <person name="Colenbrander Nelson T."/>
            <person name="Marshall S."/>
            <person name="Bennett D."/>
            <person name="Apte S."/>
            <person name="Camacho D."/>
            <person name="Thomas B.C."/>
            <person name="Warren L.A."/>
            <person name="Banfield J.F."/>
        </authorList>
    </citation>
    <scope>NUCLEOTIDE SEQUENCE [LARGE SCALE GENOMIC DNA]</scope>
    <source>
        <strain evidence="5">32-68-21</strain>
    </source>
</reference>
<organism evidence="5 6">
    <name type="scientific">Brevundimonas subvibrioides</name>
    <dbReference type="NCBI Taxonomy" id="74313"/>
    <lineage>
        <taxon>Bacteria</taxon>
        <taxon>Pseudomonadati</taxon>
        <taxon>Pseudomonadota</taxon>
        <taxon>Alphaproteobacteria</taxon>
        <taxon>Caulobacterales</taxon>
        <taxon>Caulobacteraceae</taxon>
        <taxon>Brevundimonas</taxon>
    </lineage>
</organism>
<dbReference type="PANTHER" id="PTHR21432">
    <property type="entry name" value="ACETYL-COA HYDROLASE-RELATED"/>
    <property type="match status" value="1"/>
</dbReference>
<keyword evidence="2 5" id="KW-0808">Transferase</keyword>
<evidence type="ECO:0000313" key="5">
    <source>
        <dbReference type="EMBL" id="OYX55158.1"/>
    </source>
</evidence>
<evidence type="ECO:0000259" key="4">
    <source>
        <dbReference type="Pfam" id="PF13336"/>
    </source>
</evidence>
<dbReference type="AlphaFoldDB" id="A0A258HFQ7"/>
<evidence type="ECO:0000256" key="2">
    <source>
        <dbReference type="ARBA" id="ARBA00022679"/>
    </source>
</evidence>
<dbReference type="PANTHER" id="PTHR21432:SF20">
    <property type="entry name" value="ACETYL-COA HYDROLASE"/>
    <property type="match status" value="1"/>
</dbReference>
<comment type="caution">
    <text evidence="5">The sequence shown here is derived from an EMBL/GenBank/DDBJ whole genome shotgun (WGS) entry which is preliminary data.</text>
</comment>
<feature type="domain" description="Acetyl-CoA hydrolase/transferase N-terminal" evidence="3">
    <location>
        <begin position="7"/>
        <end position="191"/>
    </location>
</feature>
<dbReference type="EMBL" id="NCEQ01000016">
    <property type="protein sequence ID" value="OYX55158.1"/>
    <property type="molecule type" value="Genomic_DNA"/>
</dbReference>
<feature type="domain" description="Acetyl-CoA hydrolase/transferase C-terminal" evidence="4">
    <location>
        <begin position="283"/>
        <end position="433"/>
    </location>
</feature>
<gene>
    <name evidence="5" type="ORF">B7Y86_14560</name>
</gene>
<dbReference type="Proteomes" id="UP000216147">
    <property type="component" value="Unassembled WGS sequence"/>
</dbReference>
<dbReference type="Pfam" id="PF02550">
    <property type="entry name" value="AcetylCoA_hydro"/>
    <property type="match status" value="1"/>
</dbReference>
<dbReference type="InterPro" id="IPR037171">
    <property type="entry name" value="NagB/RpiA_transferase-like"/>
</dbReference>
<protein>
    <submittedName>
        <fullName evidence="5">4-hydroxybutyrate--acetyl-CoA CoA transferase</fullName>
    </submittedName>
</protein>
<dbReference type="Gene3D" id="3.40.1080.10">
    <property type="entry name" value="Glutaconate Coenzyme A-transferase"/>
    <property type="match status" value="1"/>
</dbReference>
<evidence type="ECO:0000259" key="3">
    <source>
        <dbReference type="Pfam" id="PF02550"/>
    </source>
</evidence>
<dbReference type="GO" id="GO:0008775">
    <property type="term" value="F:acetate CoA-transferase activity"/>
    <property type="evidence" value="ECO:0007669"/>
    <property type="project" value="InterPro"/>
</dbReference>
<dbReference type="Gene3D" id="3.40.1080.20">
    <property type="entry name" value="Acetyl-CoA hydrolase/transferase C-terminal domain"/>
    <property type="match status" value="1"/>
</dbReference>
<comment type="similarity">
    <text evidence="1">Belongs to the acetyl-CoA hydrolase/transferase family.</text>
</comment>
<evidence type="ECO:0000313" key="6">
    <source>
        <dbReference type="Proteomes" id="UP000216147"/>
    </source>
</evidence>
<sequence length="441" mass="46964">MTAIDTLYRQRLMSAADAADLIPSGAKVAMALGVGQPPALLKALADRAEAGQVDDLRLYYLLSTSIAGDTVLRYELMDRIHPCSLFHSAIERRLDARAREDGRPAVVQFIPTGFQQTPRILCQEIGVDTLIATVSPMDADGNFSFGTNTDYAQPVSRTAKRVILEVNPHMPRVFGDCTVHVSQVTALVENTVALLEVAKAAPQPADTVIGGLIAGLVENGATLQMGIGALPDAVCAALKDHTDLGIHTEMLTPGLVELMKAGVVTNARKTLHPGKSVFAFCMGDRSTYEYLDQNPALEAHPVSYVNDVHVIGRNERMVSVNATLEIDLEGACCSEHLNGHQFTGSGGQLDFVRGAYLSKGGLSIIACHATARGGAVSRIVPRLSGPVTTPRNDVHMVVTEYGVANLKGLSTSERARAIICLAAPQFRDELTSRANAMGGSL</sequence>
<proteinExistence type="inferred from homology"/>
<dbReference type="GO" id="GO:0006083">
    <property type="term" value="P:acetate metabolic process"/>
    <property type="evidence" value="ECO:0007669"/>
    <property type="project" value="InterPro"/>
</dbReference>
<dbReference type="InterPro" id="IPR038460">
    <property type="entry name" value="AcetylCoA_hyd_C_sf"/>
</dbReference>
<dbReference type="InterPro" id="IPR003702">
    <property type="entry name" value="ActCoA_hydro_N"/>
</dbReference>
<evidence type="ECO:0000256" key="1">
    <source>
        <dbReference type="ARBA" id="ARBA00009632"/>
    </source>
</evidence>
<dbReference type="InterPro" id="IPR046433">
    <property type="entry name" value="ActCoA_hydro"/>
</dbReference>
<dbReference type="SUPFAM" id="SSF100950">
    <property type="entry name" value="NagB/RpiA/CoA transferase-like"/>
    <property type="match status" value="2"/>
</dbReference>
<dbReference type="Pfam" id="PF13336">
    <property type="entry name" value="AcetylCoA_hyd_C"/>
    <property type="match status" value="1"/>
</dbReference>
<name>A0A258HFQ7_9CAUL</name>
<accession>A0A258HFQ7</accession>